<evidence type="ECO:0000256" key="2">
    <source>
        <dbReference type="ARBA" id="ARBA00023136"/>
    </source>
</evidence>
<dbReference type="GO" id="GO:0005739">
    <property type="term" value="C:mitochondrion"/>
    <property type="evidence" value="ECO:0007669"/>
    <property type="project" value="GOC"/>
</dbReference>
<protein>
    <recommendedName>
        <fullName evidence="5">J domain-containing protein</fullName>
    </recommendedName>
</protein>
<dbReference type="Pfam" id="PF11875">
    <property type="entry name" value="DnaJ-like_C11_C"/>
    <property type="match status" value="1"/>
</dbReference>
<dbReference type="SMART" id="SM00271">
    <property type="entry name" value="DnaJ"/>
    <property type="match status" value="1"/>
</dbReference>
<dbReference type="PROSITE" id="PS00636">
    <property type="entry name" value="DNAJ_1"/>
    <property type="match status" value="1"/>
</dbReference>
<feature type="region of interest" description="Disordered" evidence="4">
    <location>
        <begin position="1"/>
        <end position="20"/>
    </location>
</feature>
<dbReference type="InterPro" id="IPR024586">
    <property type="entry name" value="DnaJ-like_C11_C"/>
</dbReference>
<dbReference type="SUPFAM" id="SSF46565">
    <property type="entry name" value="Chaperone J-domain"/>
    <property type="match status" value="1"/>
</dbReference>
<sequence>MDDPYEDKSMPMDPGSAHYDADDLLTDLENMKPPELDYYAVLNLSKTASEEEIKDSYKRLSRIFHPDKHSDPTLKQAAETKFHVINKAFEVLSNPQLRTAYDEYGEEGLNTKWEVGHKIKTPQELREEYARLAREKREMELESLVRSKNDITINVDATKVFKNQDILSPFGGTAFAKKSRGGYLSALKRTEIMQLFMKNSFETQFGARTQFIVGGQMTSRSGMGGGNVVGTIRHAFSEKLNVEVGSSLLNPRIGVLKGTYSIDPLTFITGTAQVRHFQGPAPLVMTFGRRITKGATGYMTYRTGEWAIGSWGPVFERRRDFSSLALGLSSQDENRSYQVEVQTGIMQSHLSLDHTWTLDSNTKVRVGGSLSTTAGINASLGADRKVTEHTKVGLAIEVGLSGGVAFNIKVKRLGQSVTIPIVLAAEFNPKLAFWATVVPICAVTALDMGYVKPKRRRERADKVQELRKVHADFIATQKKEAEEAIELMRESTVRKMRYEQDKDGLVVIEAHYGNLNAVPELNLVADVTVAVQALVNNSQLTMPGGHSKTHILGFYDPCLGEKKQLRIRYEFQRRMHEVVVSDTASVAAPLRCNPPSGTIDTAITAILHLQQ</sequence>
<dbReference type="PANTHER" id="PTHR44157">
    <property type="entry name" value="DNAJ HOMOLOG SUBFAMILY C MEMBER 11"/>
    <property type="match status" value="1"/>
</dbReference>
<dbReference type="EMBL" id="JAIFTL010000040">
    <property type="protein sequence ID" value="KAG9325434.1"/>
    <property type="molecule type" value="Genomic_DNA"/>
</dbReference>
<evidence type="ECO:0000313" key="6">
    <source>
        <dbReference type="EMBL" id="KAG9325434.1"/>
    </source>
</evidence>
<keyword evidence="2" id="KW-0472">Membrane</keyword>
<gene>
    <name evidence="6" type="ORF">KVV02_004747</name>
</gene>
<dbReference type="GO" id="GO:0016020">
    <property type="term" value="C:membrane"/>
    <property type="evidence" value="ECO:0007669"/>
    <property type="project" value="UniProtKB-SubCell"/>
</dbReference>
<dbReference type="PRINTS" id="PR00625">
    <property type="entry name" value="JDOMAIN"/>
</dbReference>
<dbReference type="InterPro" id="IPR055225">
    <property type="entry name" value="DNAJC11-like_beta-barrel"/>
</dbReference>
<evidence type="ECO:0000256" key="3">
    <source>
        <dbReference type="ARBA" id="ARBA00023186"/>
    </source>
</evidence>
<comment type="caution">
    <text evidence="6">The sequence shown here is derived from an EMBL/GenBank/DDBJ whole genome shotgun (WGS) entry which is preliminary data.</text>
</comment>
<dbReference type="PANTHER" id="PTHR44157:SF1">
    <property type="entry name" value="DNAJ HOMOLOG SUBFAMILY C MEMBER 11"/>
    <property type="match status" value="1"/>
</dbReference>
<dbReference type="GO" id="GO:0042407">
    <property type="term" value="P:cristae formation"/>
    <property type="evidence" value="ECO:0007669"/>
    <property type="project" value="TreeGrafter"/>
</dbReference>
<evidence type="ECO:0000259" key="5">
    <source>
        <dbReference type="PROSITE" id="PS50076"/>
    </source>
</evidence>
<dbReference type="InterPro" id="IPR018253">
    <property type="entry name" value="DnaJ_domain_CS"/>
</dbReference>
<feature type="domain" description="J" evidence="5">
    <location>
        <begin position="37"/>
        <end position="105"/>
    </location>
</feature>
<proteinExistence type="predicted"/>
<dbReference type="AlphaFoldDB" id="A0A9P8D067"/>
<reference evidence="6" key="1">
    <citation type="submission" date="2021-07" db="EMBL/GenBank/DDBJ databases">
        <title>Draft genome of Mortierella alpina, strain LL118, isolated from an aspen leaf litter sample.</title>
        <authorList>
            <person name="Yang S."/>
            <person name="Vinatzer B.A."/>
        </authorList>
    </citation>
    <scope>NUCLEOTIDE SEQUENCE</scope>
    <source>
        <strain evidence="6">LL118</strain>
    </source>
</reference>
<dbReference type="CDD" id="cd06257">
    <property type="entry name" value="DnaJ"/>
    <property type="match status" value="1"/>
</dbReference>
<dbReference type="PROSITE" id="PS50076">
    <property type="entry name" value="DNAJ_2"/>
    <property type="match status" value="1"/>
</dbReference>
<name>A0A9P8D067_MORAP</name>
<dbReference type="InterPro" id="IPR001623">
    <property type="entry name" value="DnaJ_domain"/>
</dbReference>
<dbReference type="InterPro" id="IPR036869">
    <property type="entry name" value="J_dom_sf"/>
</dbReference>
<dbReference type="Pfam" id="PF00226">
    <property type="entry name" value="DnaJ"/>
    <property type="match status" value="1"/>
</dbReference>
<dbReference type="InterPro" id="IPR052243">
    <property type="entry name" value="Mito_inner_membrane_organizer"/>
</dbReference>
<keyword evidence="3" id="KW-0143">Chaperone</keyword>
<feature type="compositionally biased region" description="Basic and acidic residues" evidence="4">
    <location>
        <begin position="1"/>
        <end position="10"/>
    </location>
</feature>
<comment type="subcellular location">
    <subcellularLocation>
        <location evidence="1">Membrane</location>
    </subcellularLocation>
</comment>
<evidence type="ECO:0000256" key="4">
    <source>
        <dbReference type="SAM" id="MobiDB-lite"/>
    </source>
</evidence>
<dbReference type="Proteomes" id="UP000717515">
    <property type="component" value="Unassembled WGS sequence"/>
</dbReference>
<evidence type="ECO:0000313" key="7">
    <source>
        <dbReference type="Proteomes" id="UP000717515"/>
    </source>
</evidence>
<accession>A0A9P8D067</accession>
<dbReference type="Pfam" id="PF22774">
    <property type="entry name" value="DNAJC11_beta-barrel"/>
    <property type="match status" value="1"/>
</dbReference>
<organism evidence="6 7">
    <name type="scientific">Mortierella alpina</name>
    <name type="common">Oleaginous fungus</name>
    <name type="synonym">Mortierella renispora</name>
    <dbReference type="NCBI Taxonomy" id="64518"/>
    <lineage>
        <taxon>Eukaryota</taxon>
        <taxon>Fungi</taxon>
        <taxon>Fungi incertae sedis</taxon>
        <taxon>Mucoromycota</taxon>
        <taxon>Mortierellomycotina</taxon>
        <taxon>Mortierellomycetes</taxon>
        <taxon>Mortierellales</taxon>
        <taxon>Mortierellaceae</taxon>
        <taxon>Mortierella</taxon>
    </lineage>
</organism>
<evidence type="ECO:0000256" key="1">
    <source>
        <dbReference type="ARBA" id="ARBA00004370"/>
    </source>
</evidence>
<dbReference type="Gene3D" id="1.10.287.110">
    <property type="entry name" value="DnaJ domain"/>
    <property type="match status" value="1"/>
</dbReference>